<dbReference type="EMBL" id="FNSC01000001">
    <property type="protein sequence ID" value="SEB98452.1"/>
    <property type="molecule type" value="Genomic_DNA"/>
</dbReference>
<evidence type="ECO:0000313" key="1">
    <source>
        <dbReference type="EMBL" id="SEB98452.1"/>
    </source>
</evidence>
<organism evidence="1 2">
    <name type="scientific">Pseudomonas anguilliseptica</name>
    <dbReference type="NCBI Taxonomy" id="53406"/>
    <lineage>
        <taxon>Bacteria</taxon>
        <taxon>Pseudomonadati</taxon>
        <taxon>Pseudomonadota</taxon>
        <taxon>Gammaproteobacteria</taxon>
        <taxon>Pseudomonadales</taxon>
        <taxon>Pseudomonadaceae</taxon>
        <taxon>Pseudomonas</taxon>
    </lineage>
</organism>
<proteinExistence type="predicted"/>
<accession>A0A1H4NUW8</accession>
<name>A0A1H4NUW8_PSEAG</name>
<sequence length="32" mass="3589">MAQDQTWGEVPVGMTAHKELLGAVRSIEQYSR</sequence>
<protein>
    <submittedName>
        <fullName evidence="1">Uncharacterized protein</fullName>
    </submittedName>
</protein>
<dbReference type="STRING" id="53406.SAMN05421553_0130"/>
<gene>
    <name evidence="1" type="ORF">SAMN05421553_0130</name>
</gene>
<dbReference type="AlphaFoldDB" id="A0A1H4NUW8"/>
<reference evidence="2" key="1">
    <citation type="submission" date="2016-10" db="EMBL/GenBank/DDBJ databases">
        <authorList>
            <person name="Varghese N."/>
            <person name="Submissions S."/>
        </authorList>
    </citation>
    <scope>NUCLEOTIDE SEQUENCE [LARGE SCALE GENOMIC DNA]</scope>
    <source>
        <strain evidence="2">DSM 12111</strain>
    </source>
</reference>
<dbReference type="Proteomes" id="UP000242849">
    <property type="component" value="Unassembled WGS sequence"/>
</dbReference>
<evidence type="ECO:0000313" key="2">
    <source>
        <dbReference type="Proteomes" id="UP000242849"/>
    </source>
</evidence>
<keyword evidence="2" id="KW-1185">Reference proteome</keyword>